<dbReference type="InterPro" id="IPR029016">
    <property type="entry name" value="GAF-like_dom_sf"/>
</dbReference>
<name>A0ABU0EYE7_9PSEU</name>
<gene>
    <name evidence="4" type="ORF">FB470_004338</name>
</gene>
<evidence type="ECO:0000313" key="5">
    <source>
        <dbReference type="Proteomes" id="UP001229651"/>
    </source>
</evidence>
<dbReference type="Proteomes" id="UP001229651">
    <property type="component" value="Unassembled WGS sequence"/>
</dbReference>
<evidence type="ECO:0000256" key="1">
    <source>
        <dbReference type="ARBA" id="ARBA00023015"/>
    </source>
</evidence>
<proteinExistence type="predicted"/>
<keyword evidence="5" id="KW-1185">Reference proteome</keyword>
<dbReference type="InterPro" id="IPR003018">
    <property type="entry name" value="GAF"/>
</dbReference>
<feature type="domain" description="ANTAR" evidence="3">
    <location>
        <begin position="169"/>
        <end position="230"/>
    </location>
</feature>
<evidence type="ECO:0000259" key="3">
    <source>
        <dbReference type="PROSITE" id="PS50921"/>
    </source>
</evidence>
<dbReference type="PROSITE" id="PS50921">
    <property type="entry name" value="ANTAR"/>
    <property type="match status" value="1"/>
</dbReference>
<keyword evidence="2" id="KW-0804">Transcription</keyword>
<organism evidence="4 5">
    <name type="scientific">Amycolatopsis thermophila</name>
    <dbReference type="NCBI Taxonomy" id="206084"/>
    <lineage>
        <taxon>Bacteria</taxon>
        <taxon>Bacillati</taxon>
        <taxon>Actinomycetota</taxon>
        <taxon>Actinomycetes</taxon>
        <taxon>Pseudonocardiales</taxon>
        <taxon>Pseudonocardiaceae</taxon>
        <taxon>Amycolatopsis</taxon>
    </lineage>
</organism>
<dbReference type="Gene3D" id="1.10.10.10">
    <property type="entry name" value="Winged helix-like DNA-binding domain superfamily/Winged helix DNA-binding domain"/>
    <property type="match status" value="1"/>
</dbReference>
<dbReference type="InterPro" id="IPR012074">
    <property type="entry name" value="GAF_ANTAR"/>
</dbReference>
<dbReference type="Gene3D" id="3.30.450.40">
    <property type="match status" value="1"/>
</dbReference>
<evidence type="ECO:0000313" key="4">
    <source>
        <dbReference type="EMBL" id="MDQ0380344.1"/>
    </source>
</evidence>
<dbReference type="InterPro" id="IPR005561">
    <property type="entry name" value="ANTAR"/>
</dbReference>
<comment type="caution">
    <text evidence="4">The sequence shown here is derived from an EMBL/GenBank/DDBJ whole genome shotgun (WGS) entry which is preliminary data.</text>
</comment>
<protein>
    <submittedName>
        <fullName evidence="4">GAF domain-containing protein</fullName>
    </submittedName>
</protein>
<dbReference type="RefSeq" id="WP_306994244.1">
    <property type="nucleotide sequence ID" value="NZ_JAUSUT010000001.1"/>
</dbReference>
<dbReference type="Pfam" id="PF13185">
    <property type="entry name" value="GAF_2"/>
    <property type="match status" value="1"/>
</dbReference>
<dbReference type="Pfam" id="PF03861">
    <property type="entry name" value="ANTAR"/>
    <property type="match status" value="1"/>
</dbReference>
<dbReference type="SMART" id="SM00065">
    <property type="entry name" value="GAF"/>
    <property type="match status" value="1"/>
</dbReference>
<dbReference type="InterPro" id="IPR036388">
    <property type="entry name" value="WH-like_DNA-bd_sf"/>
</dbReference>
<dbReference type="SUPFAM" id="SSF55781">
    <property type="entry name" value="GAF domain-like"/>
    <property type="match status" value="1"/>
</dbReference>
<dbReference type="SMART" id="SM01012">
    <property type="entry name" value="ANTAR"/>
    <property type="match status" value="1"/>
</dbReference>
<reference evidence="4 5" key="1">
    <citation type="submission" date="2023-07" db="EMBL/GenBank/DDBJ databases">
        <title>Sequencing the genomes of 1000 actinobacteria strains.</title>
        <authorList>
            <person name="Klenk H.-P."/>
        </authorList>
    </citation>
    <scope>NUCLEOTIDE SEQUENCE [LARGE SCALE GENOMIC DNA]</scope>
    <source>
        <strain evidence="4 5">DSM 45805</strain>
    </source>
</reference>
<accession>A0ABU0EYE7</accession>
<sequence>MGSDFAEDLGLVFAHVSGLLLSREQVQTALSLLTALVTETVPGTAGAGISLLDEGGTRSTVAATAEEVWRADSLQYRLGEGPCLTAWEQRVVVRADDLRDEPRWPAWAEAATGAGVGSCVSAPLVAGARALGALKIYGAGPGVCGPRTEHVLAMFANQAAVLLNNVRGAEDAERIGEALGDRLRGRDAVTLAKGIVMSRDGVDEHTAFLALADAARRHRRTVREEAERLAGTTVRRRR</sequence>
<dbReference type="EMBL" id="JAUSUT010000001">
    <property type="protein sequence ID" value="MDQ0380344.1"/>
    <property type="molecule type" value="Genomic_DNA"/>
</dbReference>
<keyword evidence="1" id="KW-0805">Transcription regulation</keyword>
<evidence type="ECO:0000256" key="2">
    <source>
        <dbReference type="ARBA" id="ARBA00023163"/>
    </source>
</evidence>
<dbReference type="PIRSF" id="PIRSF036625">
    <property type="entry name" value="GAF_ANTAR"/>
    <property type="match status" value="1"/>
</dbReference>